<evidence type="ECO:0000256" key="7">
    <source>
        <dbReference type="PROSITE-ProRule" id="PRU10141"/>
    </source>
</evidence>
<dbReference type="InterPro" id="IPR011009">
    <property type="entry name" value="Kinase-like_dom_sf"/>
</dbReference>
<feature type="transmembrane region" description="Helical" evidence="9">
    <location>
        <begin position="141"/>
        <end position="159"/>
    </location>
</feature>
<evidence type="ECO:0000256" key="4">
    <source>
        <dbReference type="ARBA" id="ARBA00022741"/>
    </source>
</evidence>
<protein>
    <recommendedName>
        <fullName evidence="1">non-specific serine/threonine protein kinase</fullName>
        <ecNumber evidence="1">2.7.11.1</ecNumber>
    </recommendedName>
</protein>
<evidence type="ECO:0000313" key="14">
    <source>
        <dbReference type="Proteomes" id="UP000319829"/>
    </source>
</evidence>
<proteinExistence type="predicted"/>
<feature type="transmembrane region" description="Helical" evidence="9">
    <location>
        <begin position="166"/>
        <end position="186"/>
    </location>
</feature>
<feature type="domain" description="Protein kinase" evidence="10">
    <location>
        <begin position="235"/>
        <end position="517"/>
    </location>
</feature>
<keyword evidence="9" id="KW-0812">Transmembrane</keyword>
<keyword evidence="9" id="KW-1133">Transmembrane helix</keyword>
<dbReference type="CDD" id="cd14014">
    <property type="entry name" value="STKc_PknB_like"/>
    <property type="match status" value="1"/>
</dbReference>
<keyword evidence="2 11" id="KW-0723">Serine/threonine-protein kinase</keyword>
<dbReference type="GO" id="GO:0005524">
    <property type="term" value="F:ATP binding"/>
    <property type="evidence" value="ECO:0007669"/>
    <property type="project" value="UniProtKB-UniRule"/>
</dbReference>
<name>A0A538SS09_UNCEI</name>
<dbReference type="EMBL" id="VBOU01000076">
    <property type="protein sequence ID" value="TMQ54168.1"/>
    <property type="molecule type" value="Genomic_DNA"/>
</dbReference>
<evidence type="ECO:0000256" key="8">
    <source>
        <dbReference type="SAM" id="MobiDB-lite"/>
    </source>
</evidence>
<evidence type="ECO:0000256" key="5">
    <source>
        <dbReference type="ARBA" id="ARBA00022777"/>
    </source>
</evidence>
<accession>A0A538SS09</accession>
<feature type="transmembrane region" description="Helical" evidence="9">
    <location>
        <begin position="206"/>
        <end position="223"/>
    </location>
</feature>
<keyword evidence="9" id="KW-0472">Membrane</keyword>
<dbReference type="Gene3D" id="3.30.200.20">
    <property type="entry name" value="Phosphorylase Kinase, domain 1"/>
    <property type="match status" value="1"/>
</dbReference>
<keyword evidence="5 11" id="KW-0418">Kinase</keyword>
<evidence type="ECO:0000256" key="6">
    <source>
        <dbReference type="ARBA" id="ARBA00022840"/>
    </source>
</evidence>
<dbReference type="PANTHER" id="PTHR43289">
    <property type="entry name" value="MITOGEN-ACTIVATED PROTEIN KINASE KINASE KINASE 20-RELATED"/>
    <property type="match status" value="1"/>
</dbReference>
<feature type="region of interest" description="Disordered" evidence="8">
    <location>
        <begin position="1"/>
        <end position="28"/>
    </location>
</feature>
<reference evidence="13 14" key="1">
    <citation type="journal article" date="2019" name="Nat. Microbiol.">
        <title>Mediterranean grassland soil C-N compound turnover is dependent on rainfall and depth, and is mediated by genomically divergent microorganisms.</title>
        <authorList>
            <person name="Diamond S."/>
            <person name="Andeer P.F."/>
            <person name="Li Z."/>
            <person name="Crits-Christoph A."/>
            <person name="Burstein D."/>
            <person name="Anantharaman K."/>
            <person name="Lane K.R."/>
            <person name="Thomas B.C."/>
            <person name="Pan C."/>
            <person name="Northen T.R."/>
            <person name="Banfield J.F."/>
        </authorList>
    </citation>
    <scope>NUCLEOTIDE SEQUENCE [LARGE SCALE GENOMIC DNA]</scope>
    <source>
        <strain evidence="11">WS_4</strain>
        <strain evidence="12">WS_7</strain>
    </source>
</reference>
<sequence length="530" mass="57502">MSMGNMATPNLIGPPPGTTPVDLAGPRRQRSIPDDLMREASRRLGILSLLAAVLWIVAPTLDHLVVRATSLPGDMRWTRLDATDLIAAVSALLSVGLYFYTRKSGRSPQFILDLGLVYMVLTGLALGLISHSAGWPRNMPIFPVISWIGVVVLMFAAIVPNSPTKTLVAGLIAVSMNPLAMLIAKARGTWDFGPVSNVLVMHYTDYLLVGVAVVISHVVTRLGQQVTKEREMGSYQLGALLGRGGMGEVYRATHRMLARPAAIKLIRPEMIGGGDGEGAKVAARRFRREAEAAANLRSPHTVELYDFGVTANGILYFVMEFLEGMDLESLIRSKGPLPAPRVIHILRQVCESLEEAHACGLVHRDIKPANIHIGRLGLRQDFVKVLDFGLVKSVADMSPEQSLATVEGLAVGTPAYMPPEAALGKTIDGRADLYALGCVAYYLLTGHLVFESANAMQMIARHLHDQPVPPSERTELPVPPELERLVLACLAKDPDDRPRSAADLGQALGAIPVEPWSEEQATEWWSLQGR</sequence>
<keyword evidence="3" id="KW-0808">Transferase</keyword>
<dbReference type="PROSITE" id="PS00107">
    <property type="entry name" value="PROTEIN_KINASE_ATP"/>
    <property type="match status" value="1"/>
</dbReference>
<dbReference type="AlphaFoldDB" id="A0A538SS09"/>
<dbReference type="Gene3D" id="1.10.510.10">
    <property type="entry name" value="Transferase(Phosphotransferase) domain 1"/>
    <property type="match status" value="1"/>
</dbReference>
<feature type="transmembrane region" description="Helical" evidence="9">
    <location>
        <begin position="85"/>
        <end position="101"/>
    </location>
</feature>
<organism evidence="11 14">
    <name type="scientific">Eiseniibacteriota bacterium</name>
    <dbReference type="NCBI Taxonomy" id="2212470"/>
    <lineage>
        <taxon>Bacteria</taxon>
        <taxon>Candidatus Eiseniibacteriota</taxon>
    </lineage>
</organism>
<dbReference type="InterPro" id="IPR017441">
    <property type="entry name" value="Protein_kinase_ATP_BS"/>
</dbReference>
<comment type="caution">
    <text evidence="11">The sequence shown here is derived from an EMBL/GenBank/DDBJ whole genome shotgun (WGS) entry which is preliminary data.</text>
</comment>
<evidence type="ECO:0000313" key="12">
    <source>
        <dbReference type="EMBL" id="TMQ64884.1"/>
    </source>
</evidence>
<evidence type="ECO:0000256" key="1">
    <source>
        <dbReference type="ARBA" id="ARBA00012513"/>
    </source>
</evidence>
<dbReference type="SMART" id="SM00220">
    <property type="entry name" value="S_TKc"/>
    <property type="match status" value="1"/>
</dbReference>
<evidence type="ECO:0000313" key="13">
    <source>
        <dbReference type="Proteomes" id="UP000317366"/>
    </source>
</evidence>
<dbReference type="InterPro" id="IPR000719">
    <property type="entry name" value="Prot_kinase_dom"/>
</dbReference>
<dbReference type="EC" id="2.7.11.1" evidence="1"/>
<dbReference type="SUPFAM" id="SSF56112">
    <property type="entry name" value="Protein kinase-like (PK-like)"/>
    <property type="match status" value="1"/>
</dbReference>
<keyword evidence="4 7" id="KW-0547">Nucleotide-binding</keyword>
<dbReference type="EMBL" id="VBOX01000029">
    <property type="protein sequence ID" value="TMQ64884.1"/>
    <property type="molecule type" value="Genomic_DNA"/>
</dbReference>
<dbReference type="Proteomes" id="UP000319829">
    <property type="component" value="Unassembled WGS sequence"/>
</dbReference>
<dbReference type="GO" id="GO:0004674">
    <property type="term" value="F:protein serine/threonine kinase activity"/>
    <property type="evidence" value="ECO:0007669"/>
    <property type="project" value="UniProtKB-KW"/>
</dbReference>
<dbReference type="PROSITE" id="PS50011">
    <property type="entry name" value="PROTEIN_KINASE_DOM"/>
    <property type="match status" value="1"/>
</dbReference>
<dbReference type="PANTHER" id="PTHR43289:SF6">
    <property type="entry name" value="SERINE_THREONINE-PROTEIN KINASE NEKL-3"/>
    <property type="match status" value="1"/>
</dbReference>
<evidence type="ECO:0000256" key="3">
    <source>
        <dbReference type="ARBA" id="ARBA00022679"/>
    </source>
</evidence>
<dbReference type="FunFam" id="1.10.510.10:FF:000021">
    <property type="entry name" value="Serine/threonine protein kinase"/>
    <property type="match status" value="1"/>
</dbReference>
<feature type="transmembrane region" description="Helical" evidence="9">
    <location>
        <begin position="44"/>
        <end position="65"/>
    </location>
</feature>
<evidence type="ECO:0000256" key="2">
    <source>
        <dbReference type="ARBA" id="ARBA00022527"/>
    </source>
</evidence>
<evidence type="ECO:0000313" key="11">
    <source>
        <dbReference type="EMBL" id="TMQ54168.1"/>
    </source>
</evidence>
<feature type="transmembrane region" description="Helical" evidence="9">
    <location>
        <begin position="110"/>
        <end position="129"/>
    </location>
</feature>
<gene>
    <name evidence="11" type="ORF">E6K74_07295</name>
    <name evidence="12" type="ORF">E6K77_03495</name>
</gene>
<evidence type="ECO:0000256" key="9">
    <source>
        <dbReference type="SAM" id="Phobius"/>
    </source>
</evidence>
<dbReference type="Pfam" id="PF00069">
    <property type="entry name" value="Pkinase"/>
    <property type="match status" value="1"/>
</dbReference>
<evidence type="ECO:0000259" key="10">
    <source>
        <dbReference type="PROSITE" id="PS50011"/>
    </source>
</evidence>
<feature type="binding site" evidence="7">
    <location>
        <position position="264"/>
    </location>
    <ligand>
        <name>ATP</name>
        <dbReference type="ChEBI" id="CHEBI:30616"/>
    </ligand>
</feature>
<dbReference type="Proteomes" id="UP000317366">
    <property type="component" value="Unassembled WGS sequence"/>
</dbReference>
<keyword evidence="6 7" id="KW-0067">ATP-binding</keyword>